<evidence type="ECO:0000256" key="9">
    <source>
        <dbReference type="ARBA" id="ARBA00023170"/>
    </source>
</evidence>
<dbReference type="InterPro" id="IPR001723">
    <property type="entry name" value="Nuclear_hrmn_rcpt"/>
</dbReference>
<dbReference type="EMBL" id="JAINUF010000011">
    <property type="protein sequence ID" value="KAJ8346441.1"/>
    <property type="molecule type" value="Genomic_DNA"/>
</dbReference>
<keyword evidence="16" id="KW-1185">Reference proteome</keyword>
<evidence type="ECO:0000313" key="15">
    <source>
        <dbReference type="EMBL" id="KAJ8346441.1"/>
    </source>
</evidence>
<reference evidence="15" key="1">
    <citation type="journal article" date="2023" name="Science">
        <title>Genome structures resolve the early diversification of teleost fishes.</title>
        <authorList>
            <person name="Parey E."/>
            <person name="Louis A."/>
            <person name="Montfort J."/>
            <person name="Bouchez O."/>
            <person name="Roques C."/>
            <person name="Iampietro C."/>
            <person name="Lluch J."/>
            <person name="Castinel A."/>
            <person name="Donnadieu C."/>
            <person name="Desvignes T."/>
            <person name="Floi Bucao C."/>
            <person name="Jouanno E."/>
            <person name="Wen M."/>
            <person name="Mejri S."/>
            <person name="Dirks R."/>
            <person name="Jansen H."/>
            <person name="Henkel C."/>
            <person name="Chen W.J."/>
            <person name="Zahm M."/>
            <person name="Cabau C."/>
            <person name="Klopp C."/>
            <person name="Thompson A.W."/>
            <person name="Robinson-Rechavi M."/>
            <person name="Braasch I."/>
            <person name="Lecointre G."/>
            <person name="Bobe J."/>
            <person name="Postlethwait J.H."/>
            <person name="Berthelot C."/>
            <person name="Roest Crollius H."/>
            <person name="Guiguen Y."/>
        </authorList>
    </citation>
    <scope>NUCLEOTIDE SEQUENCE</scope>
    <source>
        <strain evidence="15">WJC10195</strain>
    </source>
</reference>
<feature type="region of interest" description="Disordered" evidence="12">
    <location>
        <begin position="209"/>
        <end position="270"/>
    </location>
</feature>
<keyword evidence="6" id="KW-0805">Transcription regulation</keyword>
<evidence type="ECO:0000256" key="7">
    <source>
        <dbReference type="ARBA" id="ARBA00023125"/>
    </source>
</evidence>
<comment type="caution">
    <text evidence="15">The sequence shown here is derived from an EMBL/GenBank/DDBJ whole genome shotgun (WGS) entry which is preliminary data.</text>
</comment>
<feature type="domain" description="NR LBD" evidence="14">
    <location>
        <begin position="1"/>
        <end position="113"/>
    </location>
</feature>
<dbReference type="GO" id="GO:0009888">
    <property type="term" value="P:tissue development"/>
    <property type="evidence" value="ECO:0007669"/>
    <property type="project" value="TreeGrafter"/>
</dbReference>
<evidence type="ECO:0000256" key="6">
    <source>
        <dbReference type="ARBA" id="ARBA00023015"/>
    </source>
</evidence>
<dbReference type="Proteomes" id="UP001152622">
    <property type="component" value="Chromosome 11"/>
</dbReference>
<dbReference type="GO" id="GO:0008270">
    <property type="term" value="F:zinc ion binding"/>
    <property type="evidence" value="ECO:0007669"/>
    <property type="project" value="UniProtKB-KW"/>
</dbReference>
<evidence type="ECO:0000256" key="10">
    <source>
        <dbReference type="ARBA" id="ARBA00023242"/>
    </source>
</evidence>
<keyword evidence="3" id="KW-0479">Metal-binding</keyword>
<dbReference type="InterPro" id="IPR001878">
    <property type="entry name" value="Znf_CCHC"/>
</dbReference>
<evidence type="ECO:0000256" key="3">
    <source>
        <dbReference type="ARBA" id="ARBA00022723"/>
    </source>
</evidence>
<dbReference type="Pfam" id="PF00104">
    <property type="entry name" value="Hormone_recep"/>
    <property type="match status" value="1"/>
</dbReference>
<dbReference type="SUPFAM" id="SSF48508">
    <property type="entry name" value="Nuclear receptor ligand-binding domain"/>
    <property type="match status" value="1"/>
</dbReference>
<keyword evidence="5" id="KW-0862">Zinc</keyword>
<feature type="domain" description="CCHC-type" evidence="13">
    <location>
        <begin position="106"/>
        <end position="121"/>
    </location>
</feature>
<dbReference type="InterPro" id="IPR016355">
    <property type="entry name" value="NR5-like"/>
</dbReference>
<dbReference type="PRINTS" id="PR00398">
    <property type="entry name" value="STRDHORMONER"/>
</dbReference>
<dbReference type="PANTHER" id="PTHR24086:SF48">
    <property type="entry name" value="FF1D-RELATED"/>
    <property type="match status" value="1"/>
</dbReference>
<dbReference type="PROSITE" id="PS51843">
    <property type="entry name" value="NR_LBD"/>
    <property type="match status" value="1"/>
</dbReference>
<comment type="subcellular location">
    <subcellularLocation>
        <location evidence="1">Nucleus</location>
    </subcellularLocation>
</comment>
<dbReference type="PROSITE" id="PS50158">
    <property type="entry name" value="ZF_CCHC"/>
    <property type="match status" value="1"/>
</dbReference>
<dbReference type="OrthoDB" id="5984981at2759"/>
<dbReference type="PANTHER" id="PTHR24086">
    <property type="entry name" value="NUCLEAR RECEPTOR SUBFAMILY 5 GROUP A"/>
    <property type="match status" value="1"/>
</dbReference>
<organism evidence="15 16">
    <name type="scientific">Synaphobranchus kaupii</name>
    <name type="common">Kaup's arrowtooth eel</name>
    <dbReference type="NCBI Taxonomy" id="118154"/>
    <lineage>
        <taxon>Eukaryota</taxon>
        <taxon>Metazoa</taxon>
        <taxon>Chordata</taxon>
        <taxon>Craniata</taxon>
        <taxon>Vertebrata</taxon>
        <taxon>Euteleostomi</taxon>
        <taxon>Actinopterygii</taxon>
        <taxon>Neopterygii</taxon>
        <taxon>Teleostei</taxon>
        <taxon>Anguilliformes</taxon>
        <taxon>Synaphobranchidae</taxon>
        <taxon>Synaphobranchus</taxon>
    </lineage>
</organism>
<dbReference type="InterPro" id="IPR036875">
    <property type="entry name" value="Znf_CCHC_sf"/>
</dbReference>
<dbReference type="GO" id="GO:0004879">
    <property type="term" value="F:nuclear receptor activity"/>
    <property type="evidence" value="ECO:0007669"/>
    <property type="project" value="InterPro"/>
</dbReference>
<evidence type="ECO:0000256" key="11">
    <source>
        <dbReference type="PROSITE-ProRule" id="PRU00047"/>
    </source>
</evidence>
<keyword evidence="9" id="KW-0675">Receptor</keyword>
<evidence type="ECO:0000259" key="14">
    <source>
        <dbReference type="PROSITE" id="PS51843"/>
    </source>
</evidence>
<name>A0A9Q1EWM0_SYNKA</name>
<dbReference type="GO" id="GO:0090575">
    <property type="term" value="C:RNA polymerase II transcription regulator complex"/>
    <property type="evidence" value="ECO:0007669"/>
    <property type="project" value="TreeGrafter"/>
</dbReference>
<dbReference type="Gene3D" id="1.10.565.10">
    <property type="entry name" value="Retinoid X Receptor"/>
    <property type="match status" value="1"/>
</dbReference>
<keyword evidence="8" id="KW-0804">Transcription</keyword>
<evidence type="ECO:0000256" key="5">
    <source>
        <dbReference type="ARBA" id="ARBA00022833"/>
    </source>
</evidence>
<keyword evidence="10" id="KW-0539">Nucleus</keyword>
<accession>A0A9Q1EWM0</accession>
<dbReference type="SMART" id="SM00343">
    <property type="entry name" value="ZnF_C2HC"/>
    <property type="match status" value="1"/>
</dbReference>
<dbReference type="InterPro" id="IPR000536">
    <property type="entry name" value="Nucl_hrmn_rcpt_lig-bd"/>
</dbReference>
<gene>
    <name evidence="15" type="ORF">SKAU_G00278420</name>
</gene>
<dbReference type="GO" id="GO:0000978">
    <property type="term" value="F:RNA polymerase II cis-regulatory region sequence-specific DNA binding"/>
    <property type="evidence" value="ECO:0007669"/>
    <property type="project" value="TreeGrafter"/>
</dbReference>
<protein>
    <recommendedName>
        <fullName evidence="17">CCHC-type domain-containing protein</fullName>
    </recommendedName>
</protein>
<evidence type="ECO:0000313" key="16">
    <source>
        <dbReference type="Proteomes" id="UP001152622"/>
    </source>
</evidence>
<dbReference type="SUPFAM" id="SSF57756">
    <property type="entry name" value="Retrovirus zinc finger-like domains"/>
    <property type="match status" value="1"/>
</dbReference>
<evidence type="ECO:0000256" key="12">
    <source>
        <dbReference type="SAM" id="MobiDB-lite"/>
    </source>
</evidence>
<dbReference type="InterPro" id="IPR035500">
    <property type="entry name" value="NHR-like_dom_sf"/>
</dbReference>
<evidence type="ECO:0000256" key="8">
    <source>
        <dbReference type="ARBA" id="ARBA00023163"/>
    </source>
</evidence>
<keyword evidence="4 11" id="KW-0863">Zinc-finger</keyword>
<evidence type="ECO:0008006" key="17">
    <source>
        <dbReference type="Google" id="ProtNLM"/>
    </source>
</evidence>
<sequence length="298" mass="31862">MDFCVGPNMSTEAADVGDQMKLLHNCWSELLMLDHIYRQIQHSKQDSVLLVTGEEAGAKLRSLVQRGQELVGKLQALQVDREEIVCFKFLILFNPGGAYCDSLPKRCPGCGKEGHLFRECPATGRTYADAAAGKRGPPGGTPQEPAPQEVVLARGDMELVEEEKAITAEPTTGPGEGEACAVEVREGEESWQAGLSAGGEEQIQEGVESTKCPPNRRQCVEEGSESGGNSLDGEADKATKVASQWRRKALKKAGDSKESPSETGPFSGLAPSGIVAVEVANRFTPLQCSAPLRGQLSH</sequence>
<keyword evidence="7" id="KW-0238">DNA-binding</keyword>
<evidence type="ECO:0000256" key="2">
    <source>
        <dbReference type="ARBA" id="ARBA00007536"/>
    </source>
</evidence>
<dbReference type="AlphaFoldDB" id="A0A9Q1EWM0"/>
<evidence type="ECO:0000256" key="4">
    <source>
        <dbReference type="ARBA" id="ARBA00022771"/>
    </source>
</evidence>
<comment type="similarity">
    <text evidence="2">Belongs to the nuclear hormone receptor family. NR5 subfamily.</text>
</comment>
<evidence type="ECO:0000256" key="1">
    <source>
        <dbReference type="ARBA" id="ARBA00004123"/>
    </source>
</evidence>
<proteinExistence type="inferred from homology"/>
<dbReference type="GO" id="GO:0009755">
    <property type="term" value="P:hormone-mediated signaling pathway"/>
    <property type="evidence" value="ECO:0007669"/>
    <property type="project" value="TreeGrafter"/>
</dbReference>
<evidence type="ECO:0000259" key="13">
    <source>
        <dbReference type="PROSITE" id="PS50158"/>
    </source>
</evidence>